<dbReference type="PANTHER" id="PTHR47784">
    <property type="entry name" value="STEROL UPTAKE CONTROL PROTEIN 2"/>
    <property type="match status" value="1"/>
</dbReference>
<comment type="caution">
    <text evidence="2">The sequence shown here is derived from an EMBL/GenBank/DDBJ whole genome shotgun (WGS) entry which is preliminary data.</text>
</comment>
<evidence type="ECO:0000313" key="3">
    <source>
        <dbReference type="Proteomes" id="UP001172155"/>
    </source>
</evidence>
<evidence type="ECO:0000313" key="2">
    <source>
        <dbReference type="EMBL" id="KAK0738204.1"/>
    </source>
</evidence>
<dbReference type="InterPro" id="IPR053157">
    <property type="entry name" value="Sterol_Uptake_Regulator"/>
</dbReference>
<sequence>MGSIFAHTFLVLGGEGPSLRIVAPEETMQRKKRPHRCDEGDPCGNCVKRCERCVRTPPLSLSRRSDDSPSPTSMAREMDWSPTVAPASEGVPVNLLHMELLHHFERVTMPTLCWQEVWPTMLQMAFRFQQHTFLVNAMLSLAAAHLTYLVPDEPRYQHAKDYLFGRALHDYREALSAPITADNCDPLLGGAVLVHYLLWCDLNFMDGQASDPTNQPLDLSADRLYWLSTGQRQIFFMSWPLFQSSNSIFMRVGILQPCMALSDEVDARGLNWRRLARPFMDLYDDPRYHGGRRETTVRRSGTSDTVSSPMLSSSSSSSPALSPGSSRACSVPPLEEHDETFAHHWSTEMLKVLILWESYREGEDFVKAGGVRNEMLTRRAYRRLADRLAIAMAFIEDGGFERKCPVTAKGGRHGSMFRREHIMRYVLTFPMLCFGPLLSLISSGDSRALVLLYHVYHVVDTLLQGDEYWWAQRRTTIMLKTIKDELDARGLRVCVKSRDRFL</sequence>
<gene>
    <name evidence="2" type="ORF">B0T18DRAFT_433049</name>
</gene>
<dbReference type="AlphaFoldDB" id="A0AA40BPZ0"/>
<keyword evidence="3" id="KW-1185">Reference proteome</keyword>
<evidence type="ECO:0000256" key="1">
    <source>
        <dbReference type="SAM" id="MobiDB-lite"/>
    </source>
</evidence>
<organism evidence="2 3">
    <name type="scientific">Schizothecium vesticola</name>
    <dbReference type="NCBI Taxonomy" id="314040"/>
    <lineage>
        <taxon>Eukaryota</taxon>
        <taxon>Fungi</taxon>
        <taxon>Dikarya</taxon>
        <taxon>Ascomycota</taxon>
        <taxon>Pezizomycotina</taxon>
        <taxon>Sordariomycetes</taxon>
        <taxon>Sordariomycetidae</taxon>
        <taxon>Sordariales</taxon>
        <taxon>Schizotheciaceae</taxon>
        <taxon>Schizothecium</taxon>
    </lineage>
</organism>
<dbReference type="GO" id="GO:0001228">
    <property type="term" value="F:DNA-binding transcription activator activity, RNA polymerase II-specific"/>
    <property type="evidence" value="ECO:0007669"/>
    <property type="project" value="TreeGrafter"/>
</dbReference>
<protein>
    <recommendedName>
        <fullName evidence="4">Zn(2)-C6 fungal-type domain-containing protein</fullName>
    </recommendedName>
</protein>
<reference evidence="2" key="1">
    <citation type="submission" date="2023-06" db="EMBL/GenBank/DDBJ databases">
        <title>Genome-scale phylogeny and comparative genomics of the fungal order Sordariales.</title>
        <authorList>
            <consortium name="Lawrence Berkeley National Laboratory"/>
            <person name="Hensen N."/>
            <person name="Bonometti L."/>
            <person name="Westerberg I."/>
            <person name="Brannstrom I.O."/>
            <person name="Guillou S."/>
            <person name="Cros-Aarteil S."/>
            <person name="Calhoun S."/>
            <person name="Haridas S."/>
            <person name="Kuo A."/>
            <person name="Mondo S."/>
            <person name="Pangilinan J."/>
            <person name="Riley R."/>
            <person name="LaButti K."/>
            <person name="Andreopoulos B."/>
            <person name="Lipzen A."/>
            <person name="Chen C."/>
            <person name="Yanf M."/>
            <person name="Daum C."/>
            <person name="Ng V."/>
            <person name="Clum A."/>
            <person name="Steindorff A."/>
            <person name="Ohm R."/>
            <person name="Martin F."/>
            <person name="Silar P."/>
            <person name="Natvig D."/>
            <person name="Lalanne C."/>
            <person name="Gautier V."/>
            <person name="Ament-velasquez S.L."/>
            <person name="Kruys A."/>
            <person name="Hutchinson M.I."/>
            <person name="Powell A.J."/>
            <person name="Barry K."/>
            <person name="Miller A.N."/>
            <person name="Grigoriev I.V."/>
            <person name="Debuchy R."/>
            <person name="Gladieux P."/>
            <person name="Thoren M.H."/>
            <person name="Johannesson H."/>
        </authorList>
    </citation>
    <scope>NUCLEOTIDE SEQUENCE</scope>
    <source>
        <strain evidence="2">SMH3187-1</strain>
    </source>
</reference>
<feature type="compositionally biased region" description="Low complexity" evidence="1">
    <location>
        <begin position="307"/>
        <end position="326"/>
    </location>
</feature>
<dbReference type="EMBL" id="JAUKUD010000007">
    <property type="protein sequence ID" value="KAK0738204.1"/>
    <property type="molecule type" value="Genomic_DNA"/>
</dbReference>
<dbReference type="PANTHER" id="PTHR47784:SF5">
    <property type="entry name" value="STEROL UPTAKE CONTROL PROTEIN 2"/>
    <property type="match status" value="1"/>
</dbReference>
<accession>A0AA40BPZ0</accession>
<evidence type="ECO:0008006" key="4">
    <source>
        <dbReference type="Google" id="ProtNLM"/>
    </source>
</evidence>
<name>A0AA40BPZ0_9PEZI</name>
<proteinExistence type="predicted"/>
<feature type="region of interest" description="Disordered" evidence="1">
    <location>
        <begin position="291"/>
        <end position="332"/>
    </location>
</feature>
<dbReference type="Proteomes" id="UP001172155">
    <property type="component" value="Unassembled WGS sequence"/>
</dbReference>